<dbReference type="EMBL" id="OX596107">
    <property type="protein sequence ID" value="CAN0181447.1"/>
    <property type="molecule type" value="Genomic_DNA"/>
</dbReference>
<dbReference type="Proteomes" id="UP001162501">
    <property type="component" value="Chromosome 23"/>
</dbReference>
<evidence type="ECO:0000313" key="1">
    <source>
        <dbReference type="EMBL" id="CAN0181447.1"/>
    </source>
</evidence>
<organism evidence="1 2">
    <name type="scientific">Rangifer tarandus platyrhynchus</name>
    <name type="common">Svalbard reindeer</name>
    <dbReference type="NCBI Taxonomy" id="3082113"/>
    <lineage>
        <taxon>Eukaryota</taxon>
        <taxon>Metazoa</taxon>
        <taxon>Chordata</taxon>
        <taxon>Craniata</taxon>
        <taxon>Vertebrata</taxon>
        <taxon>Euteleostomi</taxon>
        <taxon>Mammalia</taxon>
        <taxon>Eutheria</taxon>
        <taxon>Laurasiatheria</taxon>
        <taxon>Artiodactyla</taxon>
        <taxon>Ruminantia</taxon>
        <taxon>Pecora</taxon>
        <taxon>Cervidae</taxon>
        <taxon>Odocoileinae</taxon>
        <taxon>Rangifer</taxon>
    </lineage>
</organism>
<proteinExistence type="predicted"/>
<reference evidence="1" key="1">
    <citation type="submission" date="2023-05" db="EMBL/GenBank/DDBJ databases">
        <authorList>
            <consortium name="ELIXIR-Norway"/>
        </authorList>
    </citation>
    <scope>NUCLEOTIDE SEQUENCE</scope>
</reference>
<gene>
    <name evidence="1" type="ORF">MRATA1EN22A_LOCUS13260</name>
</gene>
<protein>
    <submittedName>
        <fullName evidence="1">Uncharacterized protein</fullName>
    </submittedName>
</protein>
<evidence type="ECO:0000313" key="2">
    <source>
        <dbReference type="Proteomes" id="UP001162501"/>
    </source>
</evidence>
<reference evidence="1" key="2">
    <citation type="submission" date="2025-03" db="EMBL/GenBank/DDBJ databases">
        <authorList>
            <consortium name="ELIXIR-Norway"/>
            <consortium name="Elixir Norway"/>
        </authorList>
    </citation>
    <scope>NUCLEOTIDE SEQUENCE</scope>
</reference>
<name>A0AC59Z2L0_RANTA</name>
<accession>A0AC59Z2L0</accession>
<sequence>MHVLGDARAEGCAHREMRVPEDVLSPEAELCSQSISIRTGGSAPVTLGTRSEPPRQNHPWPGTVLSIIVVSLRHCALNVAATLWALDCPCERGDGVCHGMERDGCCPAGHPGTGVQSTRHKHPDPHVPSNLTQAKPAGMGVQAKFLREEPSEALPPFKVMPAACTYHPPLPSWTLRCSLLSLLCAHVTLPPHWALDVLVHTVQPLPDINKDRKLGTMTF</sequence>